<dbReference type="InterPro" id="IPR008007">
    <property type="entry name" value="Peptidase_M42"/>
</dbReference>
<dbReference type="RefSeq" id="WP_344601441.1">
    <property type="nucleotide sequence ID" value="NZ_BAAAHE010000006.1"/>
</dbReference>
<dbReference type="CDD" id="cd05657">
    <property type="entry name" value="M42_glucanase_like"/>
    <property type="match status" value="1"/>
</dbReference>
<evidence type="ECO:0000256" key="5">
    <source>
        <dbReference type="ARBA" id="ARBA00022801"/>
    </source>
</evidence>
<evidence type="ECO:0000256" key="6">
    <source>
        <dbReference type="PIRNR" id="PIRNR001123"/>
    </source>
</evidence>
<keyword evidence="5" id="KW-0378">Hydrolase</keyword>
<evidence type="ECO:0000256" key="1">
    <source>
        <dbReference type="ARBA" id="ARBA00006272"/>
    </source>
</evidence>
<evidence type="ECO:0000256" key="7">
    <source>
        <dbReference type="SAM" id="MobiDB-lite"/>
    </source>
</evidence>
<dbReference type="PANTHER" id="PTHR32481">
    <property type="entry name" value="AMINOPEPTIDASE"/>
    <property type="match status" value="1"/>
</dbReference>
<organism evidence="8 9">
    <name type="scientific">Sporichthya brevicatena</name>
    <dbReference type="NCBI Taxonomy" id="171442"/>
    <lineage>
        <taxon>Bacteria</taxon>
        <taxon>Bacillati</taxon>
        <taxon>Actinomycetota</taxon>
        <taxon>Actinomycetes</taxon>
        <taxon>Sporichthyales</taxon>
        <taxon>Sporichthyaceae</taxon>
        <taxon>Sporichthya</taxon>
    </lineage>
</organism>
<gene>
    <name evidence="8" type="ORF">GCM10009547_06010</name>
</gene>
<dbReference type="Gene3D" id="2.40.30.40">
    <property type="entry name" value="Peptidase M42, domain 2"/>
    <property type="match status" value="1"/>
</dbReference>
<dbReference type="PANTHER" id="PTHR32481:SF7">
    <property type="entry name" value="AMINOPEPTIDASE YHFE-RELATED"/>
    <property type="match status" value="1"/>
</dbReference>
<feature type="region of interest" description="Disordered" evidence="7">
    <location>
        <begin position="373"/>
        <end position="393"/>
    </location>
</feature>
<name>A0ABN1G9J5_9ACTN</name>
<dbReference type="Pfam" id="PF05343">
    <property type="entry name" value="Peptidase_M42"/>
    <property type="match status" value="1"/>
</dbReference>
<proteinExistence type="inferred from homology"/>
<evidence type="ECO:0000313" key="8">
    <source>
        <dbReference type="EMBL" id="GAA0606833.1"/>
    </source>
</evidence>
<evidence type="ECO:0000313" key="9">
    <source>
        <dbReference type="Proteomes" id="UP001500957"/>
    </source>
</evidence>
<protein>
    <submittedName>
        <fullName evidence="8">Osmoprotectant NAGGN system M42 family peptidase</fullName>
    </submittedName>
</protein>
<keyword evidence="4" id="KW-0479">Metal-binding</keyword>
<dbReference type="Gene3D" id="3.40.630.10">
    <property type="entry name" value="Zn peptidases"/>
    <property type="match status" value="1"/>
</dbReference>
<keyword evidence="3" id="KW-0645">Protease</keyword>
<evidence type="ECO:0000256" key="4">
    <source>
        <dbReference type="ARBA" id="ARBA00022723"/>
    </source>
</evidence>
<feature type="compositionally biased region" description="Polar residues" evidence="7">
    <location>
        <begin position="382"/>
        <end position="393"/>
    </location>
</feature>
<evidence type="ECO:0000256" key="3">
    <source>
        <dbReference type="ARBA" id="ARBA00022670"/>
    </source>
</evidence>
<dbReference type="EMBL" id="BAAAHE010000006">
    <property type="protein sequence ID" value="GAA0606833.1"/>
    <property type="molecule type" value="Genomic_DNA"/>
</dbReference>
<dbReference type="SUPFAM" id="SSF101821">
    <property type="entry name" value="Aminopeptidase/glucanase lid domain"/>
    <property type="match status" value="1"/>
</dbReference>
<dbReference type="NCBIfam" id="TIGR03106">
    <property type="entry name" value="trio_M42_hydro"/>
    <property type="match status" value="1"/>
</dbReference>
<accession>A0ABN1G9J5</accession>
<reference evidence="8 9" key="1">
    <citation type="journal article" date="2019" name="Int. J. Syst. Evol. Microbiol.">
        <title>The Global Catalogue of Microorganisms (GCM) 10K type strain sequencing project: providing services to taxonomists for standard genome sequencing and annotation.</title>
        <authorList>
            <consortium name="The Broad Institute Genomics Platform"/>
            <consortium name="The Broad Institute Genome Sequencing Center for Infectious Disease"/>
            <person name="Wu L."/>
            <person name="Ma J."/>
        </authorList>
    </citation>
    <scope>NUCLEOTIDE SEQUENCE [LARGE SCALE GENOMIC DNA]</scope>
    <source>
        <strain evidence="8 9">JCM 10671</strain>
    </source>
</reference>
<sequence>MTASVPTPKMLPIDEEWMRELLLKLLLIPSPTGRTDQIMHCLGEVLTDLDIPFELTRRGALLATLRGQRHSPSRAVVVHSDTIGMAVRRLKANGRLQVVPIGTHSARFSEGARVTIFTDDPQVSYSGTVLPLKASGHAYDDEVDTQGVGWDHVEVRVDEPVYSAADLAELGIQVGDFVAHHALPEITPNGYVKSRHLDDKAGVAAALAAFKAVRDAKVDIPVTARLLITIAEEVGHGASHGLHADVAEMVSIDSAVVAPVQESVETGVTVAMQDMTGPFDFHLTRKLLAVCAEHGLEHRRDVFHHYRSDVAAAIEAGAEMRAALIGFGTDATHGHERTTMSAIRSVAELTALYLQSDLTFADWDTTRLGTLEDFPSEEQPAPAQQTVESSGQA</sequence>
<dbReference type="SUPFAM" id="SSF53187">
    <property type="entry name" value="Zn-dependent exopeptidases"/>
    <property type="match status" value="1"/>
</dbReference>
<keyword evidence="2" id="KW-0031">Aminopeptidase</keyword>
<dbReference type="InterPro" id="IPR017537">
    <property type="entry name" value="Peptidase_M42_hydrolase"/>
</dbReference>
<dbReference type="PIRSF" id="PIRSF001123">
    <property type="entry name" value="PepA_GA"/>
    <property type="match status" value="1"/>
</dbReference>
<keyword evidence="9" id="KW-1185">Reference proteome</keyword>
<evidence type="ECO:0000256" key="2">
    <source>
        <dbReference type="ARBA" id="ARBA00022438"/>
    </source>
</evidence>
<dbReference type="InterPro" id="IPR051464">
    <property type="entry name" value="Peptidase_M42_aminopept"/>
</dbReference>
<comment type="similarity">
    <text evidence="1 6">Belongs to the peptidase M42 family.</text>
</comment>
<comment type="caution">
    <text evidence="8">The sequence shown here is derived from an EMBL/GenBank/DDBJ whole genome shotgun (WGS) entry which is preliminary data.</text>
</comment>
<dbReference type="Proteomes" id="UP001500957">
    <property type="component" value="Unassembled WGS sequence"/>
</dbReference>
<dbReference type="InterPro" id="IPR023367">
    <property type="entry name" value="Peptidase_M42_dom2"/>
</dbReference>